<dbReference type="Proteomes" id="UP000004826">
    <property type="component" value="Unassembled WGS sequence"/>
</dbReference>
<dbReference type="InterPro" id="IPR012337">
    <property type="entry name" value="RNaseH-like_sf"/>
</dbReference>
<dbReference type="AlphaFoldDB" id="F2CCZ5"/>
<dbReference type="EMBL" id="AFBE01000003">
    <property type="protein sequence ID" value="EGF19703.1"/>
    <property type="molecule type" value="Genomic_DNA"/>
</dbReference>
<evidence type="ECO:0000313" key="1">
    <source>
        <dbReference type="EMBL" id="EGF19703.1"/>
    </source>
</evidence>
<gene>
    <name evidence="1" type="primary">insI</name>
    <name evidence="1" type="ORF">HMPREF9391_0705</name>
</gene>
<dbReference type="PANTHER" id="PTHR10948:SF23">
    <property type="entry name" value="TRANSPOSASE INSI FOR INSERTION SEQUENCE ELEMENT IS30A-RELATED"/>
    <property type="match status" value="1"/>
</dbReference>
<comment type="caution">
    <text evidence="1">The sequence shown here is derived from an EMBL/GenBank/DDBJ whole genome shotgun (WGS) entry which is preliminary data.</text>
</comment>
<dbReference type="PANTHER" id="PTHR10948">
    <property type="entry name" value="TRANSPOSASE"/>
    <property type="match status" value="1"/>
</dbReference>
<protein>
    <submittedName>
        <fullName evidence="1">Transposase InsI for insertion sequence element IS30B/C/D</fullName>
    </submittedName>
</protein>
<evidence type="ECO:0000313" key="2">
    <source>
        <dbReference type="Proteomes" id="UP000004826"/>
    </source>
</evidence>
<accession>F2CCZ5</accession>
<dbReference type="InterPro" id="IPR051917">
    <property type="entry name" value="Transposase-Integrase"/>
</dbReference>
<dbReference type="SUPFAM" id="SSF53098">
    <property type="entry name" value="Ribonuclease H-like"/>
    <property type="match status" value="1"/>
</dbReference>
<dbReference type="GO" id="GO:0003676">
    <property type="term" value="F:nucleic acid binding"/>
    <property type="evidence" value="ECO:0007669"/>
    <property type="project" value="InterPro"/>
</dbReference>
<dbReference type="GO" id="GO:0032196">
    <property type="term" value="P:transposition"/>
    <property type="evidence" value="ECO:0007669"/>
    <property type="project" value="TreeGrafter"/>
</dbReference>
<dbReference type="Gene3D" id="3.30.420.10">
    <property type="entry name" value="Ribonuclease H-like superfamily/Ribonuclease H"/>
    <property type="match status" value="1"/>
</dbReference>
<organism evidence="1 2">
    <name type="scientific">Streptococcus sanguinis SK408</name>
    <dbReference type="NCBI Taxonomy" id="888818"/>
    <lineage>
        <taxon>Bacteria</taxon>
        <taxon>Bacillati</taxon>
        <taxon>Bacillota</taxon>
        <taxon>Bacilli</taxon>
        <taxon>Lactobacillales</taxon>
        <taxon>Streptococcaceae</taxon>
        <taxon>Streptococcus</taxon>
    </lineage>
</organism>
<proteinExistence type="predicted"/>
<sequence>MIEDLGIDFYFEDTYASWQRGNNETSNGLLREYSPKKADLTSFSDEDLFSALFHINHLPRKCLGYRTPFEVLSNKW</sequence>
<dbReference type="GO" id="GO:0005829">
    <property type="term" value="C:cytosol"/>
    <property type="evidence" value="ECO:0007669"/>
    <property type="project" value="TreeGrafter"/>
</dbReference>
<dbReference type="HOGENOM" id="CLU_035706_10_3_9"/>
<name>F2CCZ5_STRSA</name>
<dbReference type="GO" id="GO:0004803">
    <property type="term" value="F:transposase activity"/>
    <property type="evidence" value="ECO:0007669"/>
    <property type="project" value="TreeGrafter"/>
</dbReference>
<reference evidence="1 2" key="1">
    <citation type="submission" date="2011-02" db="EMBL/GenBank/DDBJ databases">
        <authorList>
            <person name="Muzny D."/>
            <person name="Qin X."/>
            <person name="Deng J."/>
            <person name="Jiang H."/>
            <person name="Liu Y."/>
            <person name="Qu J."/>
            <person name="Song X.-Z."/>
            <person name="Zhang L."/>
            <person name="Thornton R."/>
            <person name="Coyle M."/>
            <person name="Francisco L."/>
            <person name="Jackson L."/>
            <person name="Javaid M."/>
            <person name="Korchina V."/>
            <person name="Kovar C."/>
            <person name="Mata R."/>
            <person name="Mathew T."/>
            <person name="Ngo R."/>
            <person name="Nguyen L."/>
            <person name="Nguyen N."/>
            <person name="Okwuonu G."/>
            <person name="Ongeri F."/>
            <person name="Pham C."/>
            <person name="Simmons D."/>
            <person name="Wilczek-Boney K."/>
            <person name="Hale W."/>
            <person name="Jakkamsetti A."/>
            <person name="Pham P."/>
            <person name="Ruth R."/>
            <person name="San Lucas F."/>
            <person name="Warren J."/>
            <person name="Zhang J."/>
            <person name="Zhao Z."/>
            <person name="Zhou C."/>
            <person name="Zhu D."/>
            <person name="Lee S."/>
            <person name="Bess C."/>
            <person name="Blankenburg K."/>
            <person name="Forbes L."/>
            <person name="Fu Q."/>
            <person name="Gubbala S."/>
            <person name="Hirani K."/>
            <person name="Jayaseelan J.C."/>
            <person name="Lara F."/>
            <person name="Munidasa M."/>
            <person name="Palculict T."/>
            <person name="Patil S."/>
            <person name="Pu L.-L."/>
            <person name="Saada N."/>
            <person name="Tang L."/>
            <person name="Weissenberger G."/>
            <person name="Zhu Y."/>
            <person name="Hemphill L."/>
            <person name="Shang Y."/>
            <person name="Youmans B."/>
            <person name="Ayvaz T."/>
            <person name="Ross M."/>
            <person name="Santibanez J."/>
            <person name="Aqrawi P."/>
            <person name="Gross S."/>
            <person name="Joshi V."/>
            <person name="Fowler G."/>
            <person name="Nazareth L."/>
            <person name="Reid J."/>
            <person name="Worley K."/>
            <person name="Petrosino J."/>
            <person name="Highlander S."/>
            <person name="Gibbs R."/>
        </authorList>
    </citation>
    <scope>NUCLEOTIDE SEQUENCE [LARGE SCALE GENOMIC DNA]</scope>
    <source>
        <strain evidence="1 2">SK408</strain>
    </source>
</reference>
<dbReference type="InterPro" id="IPR036397">
    <property type="entry name" value="RNaseH_sf"/>
</dbReference>